<evidence type="ECO:0000313" key="3">
    <source>
        <dbReference type="EMBL" id="KAH8025642.1"/>
    </source>
</evidence>
<feature type="region of interest" description="Disordered" evidence="1">
    <location>
        <begin position="126"/>
        <end position="166"/>
    </location>
</feature>
<dbReference type="SUPFAM" id="SSF51045">
    <property type="entry name" value="WW domain"/>
    <property type="match status" value="1"/>
</dbReference>
<evidence type="ECO:0000313" key="4">
    <source>
        <dbReference type="Proteomes" id="UP000821866"/>
    </source>
</evidence>
<dbReference type="InterPro" id="IPR001202">
    <property type="entry name" value="WW_dom"/>
</dbReference>
<reference evidence="3" key="1">
    <citation type="journal article" date="2020" name="Cell">
        <title>Large-Scale Comparative Analyses of Tick Genomes Elucidate Their Genetic Diversity and Vector Capacities.</title>
        <authorList>
            <consortium name="Tick Genome and Microbiome Consortium (TIGMIC)"/>
            <person name="Jia N."/>
            <person name="Wang J."/>
            <person name="Shi W."/>
            <person name="Du L."/>
            <person name="Sun Y."/>
            <person name="Zhan W."/>
            <person name="Jiang J.F."/>
            <person name="Wang Q."/>
            <person name="Zhang B."/>
            <person name="Ji P."/>
            <person name="Bell-Sakyi L."/>
            <person name="Cui X.M."/>
            <person name="Yuan T.T."/>
            <person name="Jiang B.G."/>
            <person name="Yang W.F."/>
            <person name="Lam T.T."/>
            <person name="Chang Q.C."/>
            <person name="Ding S.J."/>
            <person name="Wang X.J."/>
            <person name="Zhu J.G."/>
            <person name="Ruan X.D."/>
            <person name="Zhao L."/>
            <person name="Wei J.T."/>
            <person name="Ye R.Z."/>
            <person name="Que T.C."/>
            <person name="Du C.H."/>
            <person name="Zhou Y.H."/>
            <person name="Cheng J.X."/>
            <person name="Dai P.F."/>
            <person name="Guo W.B."/>
            <person name="Han X.H."/>
            <person name="Huang E.J."/>
            <person name="Li L.F."/>
            <person name="Wei W."/>
            <person name="Gao Y.C."/>
            <person name="Liu J.Z."/>
            <person name="Shao H.Z."/>
            <person name="Wang X."/>
            <person name="Wang C.C."/>
            <person name="Yang T.C."/>
            <person name="Huo Q.B."/>
            <person name="Li W."/>
            <person name="Chen H.Y."/>
            <person name="Chen S.E."/>
            <person name="Zhou L.G."/>
            <person name="Ni X.B."/>
            <person name="Tian J.H."/>
            <person name="Sheng Y."/>
            <person name="Liu T."/>
            <person name="Pan Y.S."/>
            <person name="Xia L.Y."/>
            <person name="Li J."/>
            <person name="Zhao F."/>
            <person name="Cao W.C."/>
        </authorList>
    </citation>
    <scope>NUCLEOTIDE SEQUENCE</scope>
    <source>
        <strain evidence="3">Rmic-2018</strain>
    </source>
</reference>
<feature type="compositionally biased region" description="Pro residues" evidence="1">
    <location>
        <begin position="150"/>
        <end position="160"/>
    </location>
</feature>
<dbReference type="PROSITE" id="PS50020">
    <property type="entry name" value="WW_DOMAIN_2"/>
    <property type="match status" value="1"/>
</dbReference>
<sequence>MVEYAVCSDWCEVFVPIRHLTAFSRFEFAALTKLAAGTVTHFRFVRKKTRRGFFGRDRAPLHASAAAVQLRWWTVFMSGLTMRCKSTRYYERLSEKEVDEAEQQGLPEGWERHLDDDGPYYWHIRTGTIQRERPREGTTRSLPTPESRPLLPPPPEPPATQPQARLTVPAVLYLKGFPA</sequence>
<dbReference type="GO" id="GO:0006355">
    <property type="term" value="P:regulation of DNA-templated transcription"/>
    <property type="evidence" value="ECO:0007669"/>
    <property type="project" value="TreeGrafter"/>
</dbReference>
<dbReference type="EMBL" id="JABSTU010000007">
    <property type="protein sequence ID" value="KAH8025642.1"/>
    <property type="molecule type" value="Genomic_DNA"/>
</dbReference>
<evidence type="ECO:0000259" key="2">
    <source>
        <dbReference type="PROSITE" id="PS50020"/>
    </source>
</evidence>
<comment type="caution">
    <text evidence="3">The sequence shown here is derived from an EMBL/GenBank/DDBJ whole genome shotgun (WGS) entry which is preliminary data.</text>
</comment>
<feature type="compositionally biased region" description="Low complexity" evidence="1">
    <location>
        <begin position="140"/>
        <end position="149"/>
    </location>
</feature>
<dbReference type="Proteomes" id="UP000821866">
    <property type="component" value="Unassembled WGS sequence"/>
</dbReference>
<dbReference type="SMART" id="SM00456">
    <property type="entry name" value="WW"/>
    <property type="match status" value="1"/>
</dbReference>
<gene>
    <name evidence="3" type="ORF">HPB51_010726</name>
</gene>
<dbReference type="InterPro" id="IPR036020">
    <property type="entry name" value="WW_dom_sf"/>
</dbReference>
<dbReference type="PANTHER" id="PTHR14058:SF8">
    <property type="entry name" value="PROTEIN FE65 HOMOLOG"/>
    <property type="match status" value="1"/>
</dbReference>
<reference evidence="3" key="2">
    <citation type="submission" date="2021-09" db="EMBL/GenBank/DDBJ databases">
        <authorList>
            <person name="Jia N."/>
            <person name="Wang J."/>
            <person name="Shi W."/>
            <person name="Du L."/>
            <person name="Sun Y."/>
            <person name="Zhan W."/>
            <person name="Jiang J."/>
            <person name="Wang Q."/>
            <person name="Zhang B."/>
            <person name="Ji P."/>
            <person name="Sakyi L.B."/>
            <person name="Cui X."/>
            <person name="Yuan T."/>
            <person name="Jiang B."/>
            <person name="Yang W."/>
            <person name="Lam T.T.-Y."/>
            <person name="Chang Q."/>
            <person name="Ding S."/>
            <person name="Wang X."/>
            <person name="Zhu J."/>
            <person name="Ruan X."/>
            <person name="Zhao L."/>
            <person name="Wei J."/>
            <person name="Que T."/>
            <person name="Du C."/>
            <person name="Cheng J."/>
            <person name="Dai P."/>
            <person name="Han X."/>
            <person name="Huang E."/>
            <person name="Gao Y."/>
            <person name="Liu J."/>
            <person name="Shao H."/>
            <person name="Ye R."/>
            <person name="Li L."/>
            <person name="Wei W."/>
            <person name="Wang X."/>
            <person name="Wang C."/>
            <person name="Huo Q."/>
            <person name="Li W."/>
            <person name="Guo W."/>
            <person name="Chen H."/>
            <person name="Chen S."/>
            <person name="Zhou L."/>
            <person name="Zhou L."/>
            <person name="Ni X."/>
            <person name="Tian J."/>
            <person name="Zhou Y."/>
            <person name="Sheng Y."/>
            <person name="Liu T."/>
            <person name="Pan Y."/>
            <person name="Xia L."/>
            <person name="Li J."/>
            <person name="Zhao F."/>
            <person name="Cao W."/>
        </authorList>
    </citation>
    <scope>NUCLEOTIDE SEQUENCE</scope>
    <source>
        <strain evidence="3">Rmic-2018</strain>
        <tissue evidence="3">Larvae</tissue>
    </source>
</reference>
<evidence type="ECO:0000256" key="1">
    <source>
        <dbReference type="SAM" id="MobiDB-lite"/>
    </source>
</evidence>
<dbReference type="Pfam" id="PF00397">
    <property type="entry name" value="WW"/>
    <property type="match status" value="1"/>
</dbReference>
<dbReference type="InterPro" id="IPR039576">
    <property type="entry name" value="APBB1/2/3"/>
</dbReference>
<accession>A0A9J6DUW9</accession>
<proteinExistence type="predicted"/>
<name>A0A9J6DUW9_RHIMP</name>
<dbReference type="PANTHER" id="PTHR14058">
    <property type="entry name" value="AMYLOID BETA A4 PRECURSOR PROTEIN-BINDING FAMILY B"/>
    <property type="match status" value="1"/>
</dbReference>
<dbReference type="VEuPathDB" id="VectorBase:LOC119169998"/>
<dbReference type="CDD" id="cd00201">
    <property type="entry name" value="WW"/>
    <property type="match status" value="1"/>
</dbReference>
<protein>
    <recommendedName>
        <fullName evidence="2">WW domain-containing protein</fullName>
    </recommendedName>
</protein>
<dbReference type="GO" id="GO:0001540">
    <property type="term" value="F:amyloid-beta binding"/>
    <property type="evidence" value="ECO:0007669"/>
    <property type="project" value="InterPro"/>
</dbReference>
<feature type="domain" description="WW" evidence="2">
    <location>
        <begin position="104"/>
        <end position="136"/>
    </location>
</feature>
<dbReference type="AlphaFoldDB" id="A0A9J6DUW9"/>
<dbReference type="GO" id="GO:0005737">
    <property type="term" value="C:cytoplasm"/>
    <property type="evidence" value="ECO:0007669"/>
    <property type="project" value="TreeGrafter"/>
</dbReference>
<dbReference type="GO" id="GO:0005634">
    <property type="term" value="C:nucleus"/>
    <property type="evidence" value="ECO:0007669"/>
    <property type="project" value="TreeGrafter"/>
</dbReference>
<keyword evidence="4" id="KW-1185">Reference proteome</keyword>
<organism evidence="3 4">
    <name type="scientific">Rhipicephalus microplus</name>
    <name type="common">Cattle tick</name>
    <name type="synonym">Boophilus microplus</name>
    <dbReference type="NCBI Taxonomy" id="6941"/>
    <lineage>
        <taxon>Eukaryota</taxon>
        <taxon>Metazoa</taxon>
        <taxon>Ecdysozoa</taxon>
        <taxon>Arthropoda</taxon>
        <taxon>Chelicerata</taxon>
        <taxon>Arachnida</taxon>
        <taxon>Acari</taxon>
        <taxon>Parasitiformes</taxon>
        <taxon>Ixodida</taxon>
        <taxon>Ixodoidea</taxon>
        <taxon>Ixodidae</taxon>
        <taxon>Rhipicephalinae</taxon>
        <taxon>Rhipicephalus</taxon>
        <taxon>Boophilus</taxon>
    </lineage>
</organism>
<dbReference type="Gene3D" id="2.20.70.10">
    <property type="match status" value="1"/>
</dbReference>